<proteinExistence type="predicted"/>
<evidence type="ECO:0000259" key="2">
    <source>
        <dbReference type="Pfam" id="PF18457"/>
    </source>
</evidence>
<dbReference type="Gene3D" id="3.20.20.190">
    <property type="entry name" value="Phosphatidylinositol (PI) phosphodiesterase"/>
    <property type="match status" value="1"/>
</dbReference>
<feature type="region of interest" description="Disordered" evidence="1">
    <location>
        <begin position="32"/>
        <end position="55"/>
    </location>
</feature>
<reference evidence="3 4" key="1">
    <citation type="journal article" date="2020" name="G3 (Bethesda)">
        <title>Genetic Underpinnings of Host Manipulation by Ophiocordyceps as Revealed by Comparative Transcriptomics.</title>
        <authorList>
            <person name="Will I."/>
            <person name="Das B."/>
            <person name="Trinh T."/>
            <person name="Brachmann A."/>
            <person name="Ohm R.A."/>
            <person name="de Bekker C."/>
        </authorList>
    </citation>
    <scope>NUCLEOTIDE SEQUENCE [LARGE SCALE GENOMIC DNA]</scope>
    <source>
        <strain evidence="3 4">EC05</strain>
    </source>
</reference>
<dbReference type="Proteomes" id="UP000562929">
    <property type="component" value="Unassembled WGS sequence"/>
</dbReference>
<dbReference type="Pfam" id="PF18457">
    <property type="entry name" value="PUD1_2"/>
    <property type="match status" value="1"/>
</dbReference>
<comment type="caution">
    <text evidence="3">The sequence shown here is derived from an EMBL/GenBank/DDBJ whole genome shotgun (WGS) entry which is preliminary data.</text>
</comment>
<dbReference type="InterPro" id="IPR017946">
    <property type="entry name" value="PLC-like_Pdiesterase_TIM-brl"/>
</dbReference>
<feature type="compositionally biased region" description="Polar residues" evidence="1">
    <location>
        <begin position="37"/>
        <end position="53"/>
    </location>
</feature>
<protein>
    <submittedName>
        <fullName evidence="3">Phospholipase D</fullName>
    </submittedName>
</protein>
<name>A0A8H4VDA4_9HYPO</name>
<evidence type="ECO:0000313" key="3">
    <source>
        <dbReference type="EMBL" id="KAF4587258.1"/>
    </source>
</evidence>
<gene>
    <name evidence="3" type="ORF">GQ602_003951</name>
</gene>
<organism evidence="3 4">
    <name type="scientific">Ophiocordyceps camponoti-floridani</name>
    <dbReference type="NCBI Taxonomy" id="2030778"/>
    <lineage>
        <taxon>Eukaryota</taxon>
        <taxon>Fungi</taxon>
        <taxon>Dikarya</taxon>
        <taxon>Ascomycota</taxon>
        <taxon>Pezizomycotina</taxon>
        <taxon>Sordariomycetes</taxon>
        <taxon>Hypocreomycetidae</taxon>
        <taxon>Hypocreales</taxon>
        <taxon>Ophiocordycipitaceae</taxon>
        <taxon>Ophiocordyceps</taxon>
    </lineage>
</organism>
<dbReference type="GO" id="GO:0008081">
    <property type="term" value="F:phosphoric diester hydrolase activity"/>
    <property type="evidence" value="ECO:0007669"/>
    <property type="project" value="InterPro"/>
</dbReference>
<dbReference type="Gene3D" id="2.60.40.3820">
    <property type="match status" value="1"/>
</dbReference>
<dbReference type="SUPFAM" id="SSF51695">
    <property type="entry name" value="PLC-like phosphodiesterases"/>
    <property type="match status" value="1"/>
</dbReference>
<accession>A0A8H4VDA4</accession>
<dbReference type="AlphaFoldDB" id="A0A8H4VDA4"/>
<feature type="domain" description="Up-regulated in Daf-2" evidence="2">
    <location>
        <begin position="10"/>
        <end position="47"/>
    </location>
</feature>
<sequence length="355" mass="38923">MDLDIPGRGTYKQHILTDKDDGQTTTITINTDGTITLSSPSGDSGTVSDSTPSRGYRAAGPRPFWAIAHRVLTKEGLLAALHHGANAIEIDVTSHMGEGWFAEHDPIHTRLPIIDQLINGLSIADLLTAVADARRSGHNIKFVWFDIKTADLCGAAEGSCNIENLRTTARKLLEPAGVKILWGFQSTDTSARAFQVIRHGLVDNEAIAVDGLGQGLLSLDGMLAPHQVKPMFSSETSTVPVRQRVWTAGYALPGVRLGSCEYKNRRGESLFICPQIRHVLLSRDYGRVFGWTITKNHVKGANVLMEMGVDGLIYGNRMTCYNDGSDTREALGILTDWLDKNGERRYLATLEDEPW</sequence>
<evidence type="ECO:0000256" key="1">
    <source>
        <dbReference type="SAM" id="MobiDB-lite"/>
    </source>
</evidence>
<dbReference type="OrthoDB" id="4907280at2759"/>
<dbReference type="EMBL" id="JAACLJ010000004">
    <property type="protein sequence ID" value="KAF4587258.1"/>
    <property type="molecule type" value="Genomic_DNA"/>
</dbReference>
<keyword evidence="4" id="KW-1185">Reference proteome</keyword>
<dbReference type="InterPro" id="IPR041157">
    <property type="entry name" value="PUD1/2"/>
</dbReference>
<evidence type="ECO:0000313" key="4">
    <source>
        <dbReference type="Proteomes" id="UP000562929"/>
    </source>
</evidence>
<dbReference type="GO" id="GO:0006629">
    <property type="term" value="P:lipid metabolic process"/>
    <property type="evidence" value="ECO:0007669"/>
    <property type="project" value="InterPro"/>
</dbReference>